<dbReference type="OrthoDB" id="2401965at2759"/>
<dbReference type="Gene3D" id="3.30.420.40">
    <property type="match status" value="2"/>
</dbReference>
<dbReference type="PRINTS" id="PR00301">
    <property type="entry name" value="HEATSHOCK70"/>
</dbReference>
<evidence type="ECO:0000256" key="2">
    <source>
        <dbReference type="ARBA" id="ARBA00022840"/>
    </source>
</evidence>
<protein>
    <submittedName>
        <fullName evidence="3">Hsp70 chaperone</fullName>
    </submittedName>
</protein>
<sequence length="409" mass="43849">MSCAIGIDLGSSCSRVAVWQNSRVEVILNSHGSRETPSYVAFVANRRLVGNAAFNQAEANPENTIFDSKRLLARSHTDPCLQNNMQFTPYKLVSRSDCPAICVEYMDKNILVSPEQVLSLVLADLCETAEAYMGATAKNAVISVPACFSDAQCHATMTAAKLAGLNLLQIIRDPLATALAYSNPTHCDKLVCLVDLGAGTLDASLLRFNGSGVAEAVATAGNSRLGGRDFDSRLLAYLMDQFTAKHGVDVSNSASSVQRLRFACERAKRTLSTSTTAIIDIDSLLNGINFATHITRSKFEHLCADLFDQVIVSINQVMSTAGVARHCIHDVVLVGGSTRIPKLQHMVSAYFGGRPLTKIPRPDEAVVAGAAIVAASLNHEVSEQIQRLCSLGTAQNPLDFSHWGLPGLS</sequence>
<dbReference type="SUPFAM" id="SSF53067">
    <property type="entry name" value="Actin-like ATPase domain"/>
    <property type="match status" value="2"/>
</dbReference>
<organism evidence="3 4">
    <name type="scientific">Coemansia thaxteri</name>
    <dbReference type="NCBI Taxonomy" id="2663907"/>
    <lineage>
        <taxon>Eukaryota</taxon>
        <taxon>Fungi</taxon>
        <taxon>Fungi incertae sedis</taxon>
        <taxon>Zoopagomycota</taxon>
        <taxon>Kickxellomycotina</taxon>
        <taxon>Kickxellomycetes</taxon>
        <taxon>Kickxellales</taxon>
        <taxon>Kickxellaceae</taxon>
        <taxon>Coemansia</taxon>
    </lineage>
</organism>
<accession>A0A9W8BGH1</accession>
<dbReference type="InterPro" id="IPR043129">
    <property type="entry name" value="ATPase_NBD"/>
</dbReference>
<gene>
    <name evidence="3" type="primary">SSA2_2</name>
    <name evidence="3" type="ORF">H4R26_004759</name>
</gene>
<comment type="caution">
    <text evidence="3">The sequence shown here is derived from an EMBL/GenBank/DDBJ whole genome shotgun (WGS) entry which is preliminary data.</text>
</comment>
<keyword evidence="2" id="KW-0067">ATP-binding</keyword>
<dbReference type="PANTHER" id="PTHR19375">
    <property type="entry name" value="HEAT SHOCK PROTEIN 70KDA"/>
    <property type="match status" value="1"/>
</dbReference>
<dbReference type="GO" id="GO:0140662">
    <property type="term" value="F:ATP-dependent protein folding chaperone"/>
    <property type="evidence" value="ECO:0007669"/>
    <property type="project" value="InterPro"/>
</dbReference>
<keyword evidence="4" id="KW-1185">Reference proteome</keyword>
<dbReference type="FunFam" id="3.90.640.10:FF:000002">
    <property type="entry name" value="Heat shock 70 kDa"/>
    <property type="match status" value="1"/>
</dbReference>
<dbReference type="CDD" id="cd24028">
    <property type="entry name" value="ASKHA_NBD_HSP70_HSPA1-like"/>
    <property type="match status" value="1"/>
</dbReference>
<keyword evidence="1" id="KW-0547">Nucleotide-binding</keyword>
<dbReference type="Gene3D" id="3.90.640.10">
    <property type="entry name" value="Actin, Chain A, domain 4"/>
    <property type="match status" value="1"/>
</dbReference>
<dbReference type="Proteomes" id="UP001150907">
    <property type="component" value="Unassembled WGS sequence"/>
</dbReference>
<name>A0A9W8BGH1_9FUNG</name>
<dbReference type="GO" id="GO:0005524">
    <property type="term" value="F:ATP binding"/>
    <property type="evidence" value="ECO:0007669"/>
    <property type="project" value="UniProtKB-KW"/>
</dbReference>
<dbReference type="InterPro" id="IPR013126">
    <property type="entry name" value="Hsp_70_fam"/>
</dbReference>
<reference evidence="3" key="1">
    <citation type="submission" date="2022-07" db="EMBL/GenBank/DDBJ databases">
        <title>Phylogenomic reconstructions and comparative analyses of Kickxellomycotina fungi.</title>
        <authorList>
            <person name="Reynolds N.K."/>
            <person name="Stajich J.E."/>
            <person name="Barry K."/>
            <person name="Grigoriev I.V."/>
            <person name="Crous P."/>
            <person name="Smith M.E."/>
        </authorList>
    </citation>
    <scope>NUCLEOTIDE SEQUENCE</scope>
    <source>
        <strain evidence="3">IMI 214461</strain>
    </source>
</reference>
<evidence type="ECO:0000313" key="4">
    <source>
        <dbReference type="Proteomes" id="UP001150907"/>
    </source>
</evidence>
<evidence type="ECO:0000256" key="1">
    <source>
        <dbReference type="ARBA" id="ARBA00022741"/>
    </source>
</evidence>
<proteinExistence type="predicted"/>
<dbReference type="EMBL" id="JANBQF010000578">
    <property type="protein sequence ID" value="KAJ2000134.1"/>
    <property type="molecule type" value="Genomic_DNA"/>
</dbReference>
<dbReference type="Gene3D" id="3.30.30.30">
    <property type="match status" value="1"/>
</dbReference>
<dbReference type="Pfam" id="PF00012">
    <property type="entry name" value="HSP70"/>
    <property type="match status" value="1"/>
</dbReference>
<evidence type="ECO:0000313" key="3">
    <source>
        <dbReference type="EMBL" id="KAJ2000134.1"/>
    </source>
</evidence>
<dbReference type="AlphaFoldDB" id="A0A9W8BGH1"/>